<comment type="caution">
    <text evidence="2">The sequence shown here is derived from an EMBL/GenBank/DDBJ whole genome shotgun (WGS) entry which is preliminary data.</text>
</comment>
<evidence type="ECO:0000313" key="3">
    <source>
        <dbReference type="Proteomes" id="UP000287823"/>
    </source>
</evidence>
<reference evidence="2 3" key="1">
    <citation type="journal article" date="2011" name="Front. Microbiol.">
        <title>Genomic signatures of strain selection and enhancement in Bacillus atrophaeus var. globigii, a historical biowarfare simulant.</title>
        <authorList>
            <person name="Gibbons H.S."/>
            <person name="Broomall S.M."/>
            <person name="McNew L.A."/>
            <person name="Daligault H."/>
            <person name="Chapman C."/>
            <person name="Bruce D."/>
            <person name="Karavis M."/>
            <person name="Krepps M."/>
            <person name="McGregor P.A."/>
            <person name="Hong C."/>
            <person name="Park K.H."/>
            <person name="Akmal A."/>
            <person name="Feldman A."/>
            <person name="Lin J.S."/>
            <person name="Chang W.E."/>
            <person name="Higgs B.W."/>
            <person name="Demirev P."/>
            <person name="Lindquist J."/>
            <person name="Liem A."/>
            <person name="Fochler E."/>
            <person name="Read T.D."/>
            <person name="Tapia R."/>
            <person name="Johnson S."/>
            <person name="Bishop-Lilly K.A."/>
            <person name="Detter C."/>
            <person name="Han C."/>
            <person name="Sozhamannan S."/>
            <person name="Rosenzweig C.N."/>
            <person name="Skowronski E.W."/>
        </authorList>
    </citation>
    <scope>NUCLEOTIDE SEQUENCE [LARGE SCALE GENOMIC DNA]</scope>
    <source>
        <strain evidence="2 3">Y4G10-17</strain>
    </source>
</reference>
<dbReference type="RefSeq" id="WP_126799803.1">
    <property type="nucleotide sequence ID" value="NZ_PIPO01000006.1"/>
</dbReference>
<feature type="chain" id="PRO_5019290939" description="Outer membrane protein beta-barrel domain-containing protein" evidence="1">
    <location>
        <begin position="24"/>
        <end position="179"/>
    </location>
</feature>
<dbReference type="EMBL" id="PIPO01000006">
    <property type="protein sequence ID" value="RUO30320.1"/>
    <property type="molecule type" value="Genomic_DNA"/>
</dbReference>
<evidence type="ECO:0008006" key="4">
    <source>
        <dbReference type="Google" id="ProtNLM"/>
    </source>
</evidence>
<evidence type="ECO:0000256" key="1">
    <source>
        <dbReference type="SAM" id="SignalP"/>
    </source>
</evidence>
<dbReference type="AlphaFoldDB" id="A0A432WD43"/>
<feature type="signal peptide" evidence="1">
    <location>
        <begin position="1"/>
        <end position="23"/>
    </location>
</feature>
<gene>
    <name evidence="2" type="ORF">CWE14_13195</name>
</gene>
<keyword evidence="3" id="KW-1185">Reference proteome</keyword>
<proteinExistence type="predicted"/>
<organism evidence="2 3">
    <name type="scientific">Aliidiomarina soli</name>
    <dbReference type="NCBI Taxonomy" id="1928574"/>
    <lineage>
        <taxon>Bacteria</taxon>
        <taxon>Pseudomonadati</taxon>
        <taxon>Pseudomonadota</taxon>
        <taxon>Gammaproteobacteria</taxon>
        <taxon>Alteromonadales</taxon>
        <taxon>Idiomarinaceae</taxon>
        <taxon>Aliidiomarina</taxon>
    </lineage>
</organism>
<keyword evidence="1" id="KW-0732">Signal</keyword>
<accession>A0A432WD43</accession>
<dbReference type="Proteomes" id="UP000287823">
    <property type="component" value="Unassembled WGS sequence"/>
</dbReference>
<sequence length="179" mass="19451">MKKSMIALATAGLMASAVSSAQADDFTYVSGGIYDFGDSDIYLEGSMRLNPNLVLSAQYTNAAEFSLYAGGKYFVDFGQSQDVETFIQAGVSHYDFSDGPGFSGGDDTGVYAGAGFTTKFDQYSRFIVDARYDTVLDGFFSVGARFRYEFLDRLSGDVGYRVNTSGIDNEVRVGLTYSF</sequence>
<evidence type="ECO:0000313" key="2">
    <source>
        <dbReference type="EMBL" id="RUO30320.1"/>
    </source>
</evidence>
<name>A0A432WD43_9GAMM</name>
<protein>
    <recommendedName>
        <fullName evidence="4">Outer membrane protein beta-barrel domain-containing protein</fullName>
    </recommendedName>
</protein>